<keyword evidence="2" id="KW-1133">Transmembrane helix</keyword>
<dbReference type="Proteomes" id="UP000789595">
    <property type="component" value="Unassembled WGS sequence"/>
</dbReference>
<keyword evidence="4" id="KW-1185">Reference proteome</keyword>
<feature type="transmembrane region" description="Helical" evidence="2">
    <location>
        <begin position="70"/>
        <end position="87"/>
    </location>
</feature>
<feature type="compositionally biased region" description="Polar residues" evidence="1">
    <location>
        <begin position="337"/>
        <end position="349"/>
    </location>
</feature>
<dbReference type="EMBL" id="CAKKNE010000001">
    <property type="protein sequence ID" value="CAH0365259.1"/>
    <property type="molecule type" value="Genomic_DNA"/>
</dbReference>
<feature type="transmembrane region" description="Helical" evidence="2">
    <location>
        <begin position="99"/>
        <end position="117"/>
    </location>
</feature>
<protein>
    <submittedName>
        <fullName evidence="3">Uncharacterized protein</fullName>
    </submittedName>
</protein>
<evidence type="ECO:0000313" key="4">
    <source>
        <dbReference type="Proteomes" id="UP000789595"/>
    </source>
</evidence>
<gene>
    <name evidence="3" type="ORF">PECAL_1P16870</name>
</gene>
<evidence type="ECO:0000313" key="3">
    <source>
        <dbReference type="EMBL" id="CAH0365259.1"/>
    </source>
</evidence>
<evidence type="ECO:0000256" key="1">
    <source>
        <dbReference type="SAM" id="MobiDB-lite"/>
    </source>
</evidence>
<feature type="region of interest" description="Disordered" evidence="1">
    <location>
        <begin position="307"/>
        <end position="378"/>
    </location>
</feature>
<name>A0A8J2WS85_9STRA</name>
<feature type="region of interest" description="Disordered" evidence="1">
    <location>
        <begin position="1"/>
        <end position="33"/>
    </location>
</feature>
<feature type="compositionally biased region" description="Low complexity" evidence="1">
    <location>
        <begin position="313"/>
        <end position="336"/>
    </location>
</feature>
<feature type="compositionally biased region" description="Low complexity" evidence="1">
    <location>
        <begin position="356"/>
        <end position="368"/>
    </location>
</feature>
<reference evidence="3" key="1">
    <citation type="submission" date="2021-11" db="EMBL/GenBank/DDBJ databases">
        <authorList>
            <consortium name="Genoscope - CEA"/>
            <person name="William W."/>
        </authorList>
    </citation>
    <scope>NUCLEOTIDE SEQUENCE</scope>
</reference>
<comment type="caution">
    <text evidence="3">The sequence shown here is derived from an EMBL/GenBank/DDBJ whole genome shotgun (WGS) entry which is preliminary data.</text>
</comment>
<keyword evidence="2" id="KW-0812">Transmembrane</keyword>
<organism evidence="3 4">
    <name type="scientific">Pelagomonas calceolata</name>
    <dbReference type="NCBI Taxonomy" id="35677"/>
    <lineage>
        <taxon>Eukaryota</taxon>
        <taxon>Sar</taxon>
        <taxon>Stramenopiles</taxon>
        <taxon>Ochrophyta</taxon>
        <taxon>Pelagophyceae</taxon>
        <taxon>Pelagomonadales</taxon>
        <taxon>Pelagomonadaceae</taxon>
        <taxon>Pelagomonas</taxon>
    </lineage>
</organism>
<keyword evidence="2" id="KW-0472">Membrane</keyword>
<evidence type="ECO:0000256" key="2">
    <source>
        <dbReference type="SAM" id="Phobius"/>
    </source>
</evidence>
<proteinExistence type="predicted"/>
<feature type="transmembrane region" description="Helical" evidence="2">
    <location>
        <begin position="41"/>
        <end position="58"/>
    </location>
</feature>
<accession>A0A8J2WS85</accession>
<sequence>MPSSSLQLVPTASADDLRAAAPAARDDEDSDDEPDLTHECFKLMVLVGLIVALVLLNKEVGAALLTMKNWLLKHIPLYAYFLGYVAVQGCRRLLPPLYYAMPIGLLTIFYLVARLGWLRAGFLYQAWQMLDCVWFVGIRYVYTDKVALVLDKSREGKKIRKYLPRDVVRLLRVLDREWKRRISTGDYSVAWRVVTVALLGSAYGCDEMVTLYFLATRCDASLAFFAVAWLATQLLQLPSALVRAYTVQSFVGASAAVWKSTSSELGYPERHRADAGMEQMQLRGRRRVDGVGRPKFDFHAGWRRTTGASWAAPSGKRPSRWSSSGSWSQSWPPSRSTRCTASCCGTTRPQARVPRGRLGARSSSRASAETCRPRRMLS</sequence>
<dbReference type="AlphaFoldDB" id="A0A8J2WS85"/>
<feature type="compositionally biased region" description="Polar residues" evidence="1">
    <location>
        <begin position="1"/>
        <end position="10"/>
    </location>
</feature>